<dbReference type="Proteomes" id="UP000694382">
    <property type="component" value="Chromosome 25"/>
</dbReference>
<sequence>MATTPLVLLTSAALPQSLLSPQIFWEDGIMLGYWDPKSSAPDCVLSSFQMVNETVLDTLPAEQEGMGTGMEVGMGMGMGMGVEM</sequence>
<reference evidence="1" key="2">
    <citation type="submission" date="2025-08" db="UniProtKB">
        <authorList>
            <consortium name="Ensembl"/>
        </authorList>
    </citation>
    <scope>IDENTIFICATION</scope>
</reference>
<reference evidence="1" key="3">
    <citation type="submission" date="2025-09" db="UniProtKB">
        <authorList>
            <consortium name="Ensembl"/>
        </authorList>
    </citation>
    <scope>IDENTIFICATION</scope>
</reference>
<evidence type="ECO:0000313" key="1">
    <source>
        <dbReference type="Ensembl" id="ENSCPVP00000009509.1"/>
    </source>
</evidence>
<dbReference type="Ensembl" id="ENSCPVT00000009924.2">
    <property type="protein sequence ID" value="ENSCPVP00000009509.1"/>
    <property type="gene ID" value="ENSCPVG00000006966.2"/>
</dbReference>
<evidence type="ECO:0000313" key="2">
    <source>
        <dbReference type="Proteomes" id="UP000694382"/>
    </source>
</evidence>
<dbReference type="AlphaFoldDB" id="A0A8C3MWZ3"/>
<protein>
    <submittedName>
        <fullName evidence="1">Uncharacterized protein</fullName>
    </submittedName>
</protein>
<reference evidence="1" key="1">
    <citation type="submission" date="2020-02" db="EMBL/GenBank/DDBJ databases">
        <authorList>
            <person name="Enbody D E."/>
            <person name="Pettersson E M."/>
        </authorList>
    </citation>
    <scope>NUCLEOTIDE SEQUENCE [LARGE SCALE GENOMIC DNA]</scope>
</reference>
<name>A0A8C3MWZ3_GEOPR</name>
<proteinExistence type="predicted"/>
<organism evidence="1 2">
    <name type="scientific">Geospiza parvula</name>
    <name type="common">Small tree-finch</name>
    <name type="synonym">Camarhynchus parvulus</name>
    <dbReference type="NCBI Taxonomy" id="87175"/>
    <lineage>
        <taxon>Eukaryota</taxon>
        <taxon>Metazoa</taxon>
        <taxon>Chordata</taxon>
        <taxon>Craniata</taxon>
        <taxon>Vertebrata</taxon>
        <taxon>Euteleostomi</taxon>
        <taxon>Archelosauria</taxon>
        <taxon>Archosauria</taxon>
        <taxon>Dinosauria</taxon>
        <taxon>Saurischia</taxon>
        <taxon>Theropoda</taxon>
        <taxon>Coelurosauria</taxon>
        <taxon>Aves</taxon>
        <taxon>Neognathae</taxon>
        <taxon>Neoaves</taxon>
        <taxon>Telluraves</taxon>
        <taxon>Australaves</taxon>
        <taxon>Passeriformes</taxon>
        <taxon>Thraupidae</taxon>
        <taxon>Camarhynchus</taxon>
    </lineage>
</organism>
<accession>A0A8C3MWZ3</accession>
<keyword evidence="2" id="KW-1185">Reference proteome</keyword>